<sequence length="32" mass="3801">RHKTQASRQFRIIRSITQALRPQELQASKNTH</sequence>
<dbReference type="EMBL" id="AWWV01007623">
    <property type="protein sequence ID" value="OMO95619.1"/>
    <property type="molecule type" value="Genomic_DNA"/>
</dbReference>
<dbReference type="Gramene" id="OMO95619">
    <property type="protein sequence ID" value="OMO95619"/>
    <property type="gene ID" value="CCACVL1_05353"/>
</dbReference>
<accession>A0A1R3JL58</accession>
<protein>
    <submittedName>
        <fullName evidence="1">Uncharacterized protein</fullName>
    </submittedName>
</protein>
<name>A0A1R3JL58_COCAP</name>
<organism evidence="1 2">
    <name type="scientific">Corchorus capsularis</name>
    <name type="common">Jute</name>
    <dbReference type="NCBI Taxonomy" id="210143"/>
    <lineage>
        <taxon>Eukaryota</taxon>
        <taxon>Viridiplantae</taxon>
        <taxon>Streptophyta</taxon>
        <taxon>Embryophyta</taxon>
        <taxon>Tracheophyta</taxon>
        <taxon>Spermatophyta</taxon>
        <taxon>Magnoliopsida</taxon>
        <taxon>eudicotyledons</taxon>
        <taxon>Gunneridae</taxon>
        <taxon>Pentapetalae</taxon>
        <taxon>rosids</taxon>
        <taxon>malvids</taxon>
        <taxon>Malvales</taxon>
        <taxon>Malvaceae</taxon>
        <taxon>Grewioideae</taxon>
        <taxon>Apeibeae</taxon>
        <taxon>Corchorus</taxon>
    </lineage>
</organism>
<dbReference type="AlphaFoldDB" id="A0A1R3JL58"/>
<reference evidence="1 2" key="1">
    <citation type="submission" date="2013-09" db="EMBL/GenBank/DDBJ databases">
        <title>Corchorus capsularis genome sequencing.</title>
        <authorList>
            <person name="Alam M."/>
            <person name="Haque M.S."/>
            <person name="Islam M.S."/>
            <person name="Emdad E.M."/>
            <person name="Islam M.M."/>
            <person name="Ahmed B."/>
            <person name="Halim A."/>
            <person name="Hossen Q.M.M."/>
            <person name="Hossain M.Z."/>
            <person name="Ahmed R."/>
            <person name="Khan M.M."/>
            <person name="Islam R."/>
            <person name="Rashid M.M."/>
            <person name="Khan S.A."/>
            <person name="Rahman M.S."/>
            <person name="Alam M."/>
        </authorList>
    </citation>
    <scope>NUCLEOTIDE SEQUENCE [LARGE SCALE GENOMIC DNA]</scope>
    <source>
        <strain evidence="2">cv. CVL-1</strain>
        <tissue evidence="1">Whole seedling</tissue>
    </source>
</reference>
<keyword evidence="2" id="KW-1185">Reference proteome</keyword>
<comment type="caution">
    <text evidence="1">The sequence shown here is derived from an EMBL/GenBank/DDBJ whole genome shotgun (WGS) entry which is preliminary data.</text>
</comment>
<proteinExistence type="predicted"/>
<gene>
    <name evidence="1" type="ORF">CCACVL1_05353</name>
</gene>
<evidence type="ECO:0000313" key="1">
    <source>
        <dbReference type="EMBL" id="OMO95619.1"/>
    </source>
</evidence>
<feature type="non-terminal residue" evidence="1">
    <location>
        <position position="1"/>
    </location>
</feature>
<evidence type="ECO:0000313" key="2">
    <source>
        <dbReference type="Proteomes" id="UP000188268"/>
    </source>
</evidence>
<dbReference type="Proteomes" id="UP000188268">
    <property type="component" value="Unassembled WGS sequence"/>
</dbReference>